<feature type="region of interest" description="Disordered" evidence="13">
    <location>
        <begin position="353"/>
        <end position="382"/>
    </location>
</feature>
<dbReference type="AlphaFoldDB" id="A0A9N9KPY2"/>
<evidence type="ECO:0000256" key="10">
    <source>
        <dbReference type="ARBA" id="ARBA00023136"/>
    </source>
</evidence>
<evidence type="ECO:0000256" key="9">
    <source>
        <dbReference type="ARBA" id="ARBA00023128"/>
    </source>
</evidence>
<evidence type="ECO:0000256" key="11">
    <source>
        <dbReference type="ARBA" id="ARBA00048778"/>
    </source>
</evidence>
<reference evidence="16" key="1">
    <citation type="submission" date="2021-07" db="EMBL/GenBank/DDBJ databases">
        <authorList>
            <person name="Durling M."/>
        </authorList>
    </citation>
    <scope>NUCLEOTIDE SEQUENCE</scope>
</reference>
<dbReference type="InterPro" id="IPR003960">
    <property type="entry name" value="ATPase_AAA_CS"/>
</dbReference>
<evidence type="ECO:0000256" key="8">
    <source>
        <dbReference type="ARBA" id="ARBA00022989"/>
    </source>
</evidence>
<dbReference type="Pfam" id="PF25426">
    <property type="entry name" value="AAA_lid_BCS1"/>
    <property type="match status" value="1"/>
</dbReference>
<protein>
    <recommendedName>
        <fullName evidence="18">Mitochondrial chaperone BCS1</fullName>
    </recommendedName>
</protein>
<keyword evidence="17" id="KW-1185">Reference proteome</keyword>
<keyword evidence="7 12" id="KW-0067">ATP-binding</keyword>
<evidence type="ECO:0000256" key="6">
    <source>
        <dbReference type="ARBA" id="ARBA00022801"/>
    </source>
</evidence>
<comment type="similarity">
    <text evidence="2">Belongs to the AAA ATPase family. BCS1 subfamily.</text>
</comment>
<evidence type="ECO:0000256" key="7">
    <source>
        <dbReference type="ARBA" id="ARBA00022840"/>
    </source>
</evidence>
<feature type="domain" description="AAA+ ATPase" evidence="14">
    <location>
        <begin position="284"/>
        <end position="436"/>
    </location>
</feature>
<dbReference type="GO" id="GO:0016887">
    <property type="term" value="F:ATP hydrolysis activity"/>
    <property type="evidence" value="ECO:0007669"/>
    <property type="project" value="InterPro"/>
</dbReference>
<dbReference type="InterPro" id="IPR050747">
    <property type="entry name" value="Mitochondrial_chaperone_BCS1"/>
</dbReference>
<feature type="compositionally biased region" description="Acidic residues" evidence="13">
    <location>
        <begin position="359"/>
        <end position="369"/>
    </location>
</feature>
<dbReference type="SUPFAM" id="SSF52540">
    <property type="entry name" value="P-loop containing nucleoside triphosphate hydrolases"/>
    <property type="match status" value="1"/>
</dbReference>
<dbReference type="InterPro" id="IPR027417">
    <property type="entry name" value="P-loop_NTPase"/>
</dbReference>
<dbReference type="InterPro" id="IPR003959">
    <property type="entry name" value="ATPase_AAA_core"/>
</dbReference>
<dbReference type="SMART" id="SM00382">
    <property type="entry name" value="AAA"/>
    <property type="match status" value="1"/>
</dbReference>
<feature type="compositionally biased region" description="Polar residues" evidence="13">
    <location>
        <begin position="454"/>
        <end position="480"/>
    </location>
</feature>
<evidence type="ECO:0008006" key="18">
    <source>
        <dbReference type="Google" id="ProtNLM"/>
    </source>
</evidence>
<keyword evidence="3" id="KW-0812">Transmembrane</keyword>
<dbReference type="Proteomes" id="UP000696280">
    <property type="component" value="Unassembled WGS sequence"/>
</dbReference>
<dbReference type="EMBL" id="CAJVRL010000039">
    <property type="protein sequence ID" value="CAG8950943.1"/>
    <property type="molecule type" value="Genomic_DNA"/>
</dbReference>
<evidence type="ECO:0000259" key="15">
    <source>
        <dbReference type="SMART" id="SM01024"/>
    </source>
</evidence>
<dbReference type="GO" id="GO:0005743">
    <property type="term" value="C:mitochondrial inner membrane"/>
    <property type="evidence" value="ECO:0007669"/>
    <property type="project" value="UniProtKB-SubCell"/>
</dbReference>
<dbReference type="SMART" id="SM01024">
    <property type="entry name" value="BCS1_N"/>
    <property type="match status" value="1"/>
</dbReference>
<name>A0A9N9KPY2_9HELO</name>
<accession>A0A9N9KPY2</accession>
<dbReference type="InterPro" id="IPR057495">
    <property type="entry name" value="AAA_lid_BCS1"/>
</dbReference>
<keyword evidence="6" id="KW-0378">Hydrolase</keyword>
<evidence type="ECO:0000313" key="17">
    <source>
        <dbReference type="Proteomes" id="UP000696280"/>
    </source>
</evidence>
<evidence type="ECO:0000256" key="12">
    <source>
        <dbReference type="RuleBase" id="RU003651"/>
    </source>
</evidence>
<dbReference type="PROSITE" id="PS00674">
    <property type="entry name" value="AAA"/>
    <property type="match status" value="1"/>
</dbReference>
<keyword evidence="9" id="KW-0496">Mitochondrion</keyword>
<evidence type="ECO:0000256" key="5">
    <source>
        <dbReference type="ARBA" id="ARBA00022792"/>
    </source>
</evidence>
<gene>
    <name evidence="16" type="ORF">HYFRA_00006340</name>
</gene>
<dbReference type="Gene3D" id="3.40.50.300">
    <property type="entry name" value="P-loop containing nucleotide triphosphate hydrolases"/>
    <property type="match status" value="1"/>
</dbReference>
<keyword evidence="4 12" id="KW-0547">Nucleotide-binding</keyword>
<feature type="region of interest" description="Disordered" evidence="13">
    <location>
        <begin position="454"/>
        <end position="482"/>
    </location>
</feature>
<keyword evidence="8" id="KW-1133">Transmembrane helix</keyword>
<sequence>MANTSSFNSTISQKWNIAGSTPLAPQIATKLLESFVPGYSTVHAFILEVFHFDTSVLVTAAAGVLLFFRMGRYFWNSITNVLWAYWTSQVVLNSKDDAWTHVVFFLEHRNYTGRSRSLTMKTKYSYDSSDALSNLVFNGQWLNFSNQSCMRKPVYSPGRGTHWFHINGNYFRFSRDVDKNDWSGSRDMIYITCYGRSTEPIKKLIVDAKYVFYNENQVNNRKTSIYRPKLDYWYNPWGFATSRHCRPIETIVLDQDIKQQILEDINDYLHPVTERWYSNRGIPYRRGYLFYGPPGTGKSSICFALAGVFGLDIYVISLLKKGMNEEELGKLFTSLPTRCIVLLEDIDAADLSNRKLPEESEESSTEDGEDKSKKSKDKEKKKESGISLSALLNAIDGVASQEGRVLIMTTNKPESLDKALTRPGRVDMQVGFQNASQQQAREIFERIYIADEASASTKQVHSPPTENPETTGKPQGNVFSTPDEVKSLAQDFATKVPDRLFSPAELQGFLVKRKKEPKKALEDVQTWVEETQGQKKKDEKQDERQDSKHDEKKF</sequence>
<dbReference type="Pfam" id="PF00004">
    <property type="entry name" value="AAA"/>
    <property type="match status" value="1"/>
</dbReference>
<dbReference type="PANTHER" id="PTHR23070">
    <property type="entry name" value="BCS1 AAA-TYPE ATPASE"/>
    <property type="match status" value="1"/>
</dbReference>
<keyword evidence="5" id="KW-0999">Mitochondrion inner membrane</keyword>
<evidence type="ECO:0000256" key="2">
    <source>
        <dbReference type="ARBA" id="ARBA00007448"/>
    </source>
</evidence>
<feature type="region of interest" description="Disordered" evidence="13">
    <location>
        <begin position="512"/>
        <end position="554"/>
    </location>
</feature>
<organism evidence="16 17">
    <name type="scientific">Hymenoscyphus fraxineus</name>
    <dbReference type="NCBI Taxonomy" id="746836"/>
    <lineage>
        <taxon>Eukaryota</taxon>
        <taxon>Fungi</taxon>
        <taxon>Dikarya</taxon>
        <taxon>Ascomycota</taxon>
        <taxon>Pezizomycotina</taxon>
        <taxon>Leotiomycetes</taxon>
        <taxon>Helotiales</taxon>
        <taxon>Helotiaceae</taxon>
        <taxon>Hymenoscyphus</taxon>
    </lineage>
</organism>
<evidence type="ECO:0000313" key="16">
    <source>
        <dbReference type="EMBL" id="CAG8950943.1"/>
    </source>
</evidence>
<comment type="subcellular location">
    <subcellularLocation>
        <location evidence="1">Mitochondrion inner membrane</location>
        <topology evidence="1">Single-pass membrane protein</topology>
    </subcellularLocation>
</comment>
<feature type="compositionally biased region" description="Basic and acidic residues" evidence="13">
    <location>
        <begin position="532"/>
        <end position="554"/>
    </location>
</feature>
<evidence type="ECO:0000259" key="14">
    <source>
        <dbReference type="SMART" id="SM00382"/>
    </source>
</evidence>
<evidence type="ECO:0000256" key="4">
    <source>
        <dbReference type="ARBA" id="ARBA00022741"/>
    </source>
</evidence>
<comment type="catalytic activity">
    <reaction evidence="11">
        <text>ATP + H2O = ADP + phosphate + H(+)</text>
        <dbReference type="Rhea" id="RHEA:13065"/>
        <dbReference type="ChEBI" id="CHEBI:15377"/>
        <dbReference type="ChEBI" id="CHEBI:15378"/>
        <dbReference type="ChEBI" id="CHEBI:30616"/>
        <dbReference type="ChEBI" id="CHEBI:43474"/>
        <dbReference type="ChEBI" id="CHEBI:456216"/>
    </reaction>
    <physiologicalReaction direction="left-to-right" evidence="11">
        <dbReference type="Rhea" id="RHEA:13066"/>
    </physiologicalReaction>
</comment>
<dbReference type="Pfam" id="PF08740">
    <property type="entry name" value="BCS1_N"/>
    <property type="match status" value="1"/>
</dbReference>
<evidence type="ECO:0000256" key="13">
    <source>
        <dbReference type="SAM" id="MobiDB-lite"/>
    </source>
</evidence>
<dbReference type="InterPro" id="IPR014851">
    <property type="entry name" value="BCS1_N"/>
</dbReference>
<proteinExistence type="inferred from homology"/>
<evidence type="ECO:0000256" key="1">
    <source>
        <dbReference type="ARBA" id="ARBA00004434"/>
    </source>
</evidence>
<evidence type="ECO:0000256" key="3">
    <source>
        <dbReference type="ARBA" id="ARBA00022692"/>
    </source>
</evidence>
<dbReference type="OrthoDB" id="10251412at2759"/>
<comment type="caution">
    <text evidence="16">The sequence shown here is derived from an EMBL/GenBank/DDBJ whole genome shotgun (WGS) entry which is preliminary data.</text>
</comment>
<keyword evidence="10" id="KW-0472">Membrane</keyword>
<feature type="domain" description="BCS1 N-terminal" evidence="15">
    <location>
        <begin position="62"/>
        <end position="251"/>
    </location>
</feature>
<dbReference type="GO" id="GO:0005524">
    <property type="term" value="F:ATP binding"/>
    <property type="evidence" value="ECO:0007669"/>
    <property type="project" value="UniProtKB-KW"/>
</dbReference>
<dbReference type="InterPro" id="IPR003593">
    <property type="entry name" value="AAA+_ATPase"/>
</dbReference>
<feature type="compositionally biased region" description="Basic and acidic residues" evidence="13">
    <location>
        <begin position="370"/>
        <end position="382"/>
    </location>
</feature>